<proteinExistence type="inferred from homology"/>
<name>A0A9P0DNA5_PHACE</name>
<dbReference type="GO" id="GO:0005737">
    <property type="term" value="C:cytoplasm"/>
    <property type="evidence" value="ECO:0007669"/>
    <property type="project" value="TreeGrafter"/>
</dbReference>
<organism evidence="4 5">
    <name type="scientific">Phaedon cochleariae</name>
    <name type="common">Mustard beetle</name>
    <dbReference type="NCBI Taxonomy" id="80249"/>
    <lineage>
        <taxon>Eukaryota</taxon>
        <taxon>Metazoa</taxon>
        <taxon>Ecdysozoa</taxon>
        <taxon>Arthropoda</taxon>
        <taxon>Hexapoda</taxon>
        <taxon>Insecta</taxon>
        <taxon>Pterygota</taxon>
        <taxon>Neoptera</taxon>
        <taxon>Endopterygota</taxon>
        <taxon>Coleoptera</taxon>
        <taxon>Polyphaga</taxon>
        <taxon>Cucujiformia</taxon>
        <taxon>Chrysomeloidea</taxon>
        <taxon>Chrysomelidae</taxon>
        <taxon>Chrysomelinae</taxon>
        <taxon>Chrysomelini</taxon>
        <taxon>Phaedon</taxon>
    </lineage>
</organism>
<comment type="similarity">
    <text evidence="3">Belongs to the short-chain dehydrogenases/reductases (SDR) family.</text>
</comment>
<dbReference type="Gene3D" id="3.40.50.720">
    <property type="entry name" value="NAD(P)-binding Rossmann-like Domain"/>
    <property type="match status" value="1"/>
</dbReference>
<evidence type="ECO:0000256" key="3">
    <source>
        <dbReference type="RuleBase" id="RU000363"/>
    </source>
</evidence>
<dbReference type="EMBL" id="OU896708">
    <property type="protein sequence ID" value="CAH1156078.1"/>
    <property type="molecule type" value="Genomic_DNA"/>
</dbReference>
<reference evidence="4" key="2">
    <citation type="submission" date="2022-10" db="EMBL/GenBank/DDBJ databases">
        <authorList>
            <consortium name="ENA_rothamsted_submissions"/>
            <consortium name="culmorum"/>
            <person name="King R."/>
        </authorList>
    </citation>
    <scope>NUCLEOTIDE SEQUENCE</scope>
</reference>
<keyword evidence="5" id="KW-1185">Reference proteome</keyword>
<accession>A0A9P0DNA5</accession>
<dbReference type="AlphaFoldDB" id="A0A9P0DNA5"/>
<keyword evidence="2" id="KW-0560">Oxidoreductase</keyword>
<keyword evidence="1" id="KW-0521">NADP</keyword>
<protein>
    <recommendedName>
        <fullName evidence="6">C-factor</fullName>
    </recommendedName>
</protein>
<dbReference type="CDD" id="cd05325">
    <property type="entry name" value="carb_red_sniffer_like_SDR_c"/>
    <property type="match status" value="1"/>
</dbReference>
<gene>
    <name evidence="4" type="ORF">PHAECO_LOCUS6064</name>
</gene>
<dbReference type="InterPro" id="IPR036291">
    <property type="entry name" value="NAD(P)-bd_dom_sf"/>
</dbReference>
<reference evidence="4" key="1">
    <citation type="submission" date="2022-01" db="EMBL/GenBank/DDBJ databases">
        <authorList>
            <person name="King R."/>
        </authorList>
    </citation>
    <scope>NUCLEOTIDE SEQUENCE</scope>
</reference>
<evidence type="ECO:0000313" key="5">
    <source>
        <dbReference type="Proteomes" id="UP001153737"/>
    </source>
</evidence>
<dbReference type="Proteomes" id="UP001153737">
    <property type="component" value="Chromosome 2"/>
</dbReference>
<dbReference type="SUPFAM" id="SSF51735">
    <property type="entry name" value="NAD(P)-binding Rossmann-fold domains"/>
    <property type="match status" value="1"/>
</dbReference>
<dbReference type="PRINTS" id="PR00081">
    <property type="entry name" value="GDHRDH"/>
</dbReference>
<dbReference type="InterPro" id="IPR051468">
    <property type="entry name" value="Fungal_SecMetab_SDRs"/>
</dbReference>
<evidence type="ECO:0000256" key="2">
    <source>
        <dbReference type="ARBA" id="ARBA00023002"/>
    </source>
</evidence>
<evidence type="ECO:0000313" key="4">
    <source>
        <dbReference type="EMBL" id="CAH1156078.1"/>
    </source>
</evidence>
<dbReference type="Pfam" id="PF00106">
    <property type="entry name" value="adh_short"/>
    <property type="match status" value="1"/>
</dbReference>
<dbReference type="InterPro" id="IPR002347">
    <property type="entry name" value="SDR_fam"/>
</dbReference>
<sequence length="266" mass="28845">MIMKSILITGCNRGLGLGLVKCLVKEKNPPKSIIATCRDLNKAQARLGNNSGGTKIANLFQELQGIAESNNNVHILQLDVEDTETFDEFARNVQEIVKDNGLNVLFNNAGYSPKSTRINMVKAQQMIDTFRINTVGPIMLTKALLPALKKASEVNCNHPLGSSRSAVINMSTILGSISKNCEGGLYPYRCSKAALNIATKSLSIDLKKDGILVTCVHPGWVKTDMGGSHAPIDVESSAKGLVTLMTSLSEKHNGEFYTWEGKALPW</sequence>
<dbReference type="PRINTS" id="PR00080">
    <property type="entry name" value="SDRFAMILY"/>
</dbReference>
<evidence type="ECO:0008006" key="6">
    <source>
        <dbReference type="Google" id="ProtNLM"/>
    </source>
</evidence>
<dbReference type="OrthoDB" id="5296at2759"/>
<dbReference type="PANTHER" id="PTHR43544:SF7">
    <property type="entry name" value="NADB-LER2"/>
    <property type="match status" value="1"/>
</dbReference>
<dbReference type="PANTHER" id="PTHR43544">
    <property type="entry name" value="SHORT-CHAIN DEHYDROGENASE/REDUCTASE"/>
    <property type="match status" value="1"/>
</dbReference>
<evidence type="ECO:0000256" key="1">
    <source>
        <dbReference type="ARBA" id="ARBA00022857"/>
    </source>
</evidence>
<dbReference type="GO" id="GO:0004090">
    <property type="term" value="F:carbonyl reductase (NADPH) activity"/>
    <property type="evidence" value="ECO:0007669"/>
    <property type="project" value="TreeGrafter"/>
</dbReference>